<organism evidence="2 3">
    <name type="scientific">Catenovulum maritimum</name>
    <dbReference type="NCBI Taxonomy" id="1513271"/>
    <lineage>
        <taxon>Bacteria</taxon>
        <taxon>Pseudomonadati</taxon>
        <taxon>Pseudomonadota</taxon>
        <taxon>Gammaproteobacteria</taxon>
        <taxon>Alteromonadales</taxon>
        <taxon>Alteromonadaceae</taxon>
        <taxon>Catenovulum</taxon>
    </lineage>
</organism>
<gene>
    <name evidence="2" type="ORF">XM47_13355</name>
</gene>
<keyword evidence="1" id="KW-0732">Signal</keyword>
<comment type="caution">
    <text evidence="2">The sequence shown here is derived from an EMBL/GenBank/DDBJ whole genome shotgun (WGS) entry which is preliminary data.</text>
</comment>
<sequence>MKKSLVFILTLIILISFTAKANLVETIAKIKPSVVGVGVYNPLNSPRASLQGTGFVIMLGQHVATNYHVVSNSLDENANEKRVIFAGIGNKPEIYFVEIVSSDPVHDIAILKIISGKLPAVKLSNTEFKPDGTQVAFTGFPIGAVLGLYPVTHRGIISAKTPVVTPSSNSNQLTIAALKRLRNPFYTYQLDATAYPGNSGSAVYLHDTGEVIAIVNKVFVKETKESVLSDPSAITYAIPIKYLNELIEKL</sequence>
<dbReference type="EMBL" id="LAZL01000022">
    <property type="protein sequence ID" value="KMT64624.1"/>
    <property type="molecule type" value="Genomic_DNA"/>
</dbReference>
<dbReference type="InterPro" id="IPR043504">
    <property type="entry name" value="Peptidase_S1_PA_chymotrypsin"/>
</dbReference>
<dbReference type="STRING" id="1513271.XM47_13355"/>
<dbReference type="SUPFAM" id="SSF50494">
    <property type="entry name" value="Trypsin-like serine proteases"/>
    <property type="match status" value="1"/>
</dbReference>
<dbReference type="Gene3D" id="2.40.10.10">
    <property type="entry name" value="Trypsin-like serine proteases"/>
    <property type="match status" value="2"/>
</dbReference>
<dbReference type="Pfam" id="PF13365">
    <property type="entry name" value="Trypsin_2"/>
    <property type="match status" value="1"/>
</dbReference>
<evidence type="ECO:0000256" key="1">
    <source>
        <dbReference type="SAM" id="SignalP"/>
    </source>
</evidence>
<evidence type="ECO:0000313" key="2">
    <source>
        <dbReference type="EMBL" id="KMT64624.1"/>
    </source>
</evidence>
<dbReference type="RefSeq" id="WP_048693433.1">
    <property type="nucleotide sequence ID" value="NZ_KQ130495.1"/>
</dbReference>
<dbReference type="InterPro" id="IPR009003">
    <property type="entry name" value="Peptidase_S1_PA"/>
</dbReference>
<keyword evidence="3" id="KW-1185">Reference proteome</keyword>
<reference evidence="2 3" key="1">
    <citation type="submission" date="2015-04" db="EMBL/GenBank/DDBJ databases">
        <title>Draft Genome Sequence of the Novel Agar-Digesting Marine Bacterium Q1.</title>
        <authorList>
            <person name="Li Y."/>
            <person name="Li D."/>
            <person name="Chen G."/>
            <person name="Du Z."/>
        </authorList>
    </citation>
    <scope>NUCLEOTIDE SEQUENCE [LARGE SCALE GENOMIC DNA]</scope>
    <source>
        <strain evidence="2 3">Q1</strain>
    </source>
</reference>
<dbReference type="AlphaFoldDB" id="A0A0J8GTI6"/>
<dbReference type="PANTHER" id="PTHR43019">
    <property type="entry name" value="SERINE ENDOPROTEASE DEGS"/>
    <property type="match status" value="1"/>
</dbReference>
<proteinExistence type="predicted"/>
<dbReference type="PATRIC" id="fig|1513271.3.peg.2740"/>
<dbReference type="PANTHER" id="PTHR43019:SF23">
    <property type="entry name" value="PROTEASE DO-LIKE 5, CHLOROPLASTIC"/>
    <property type="match status" value="1"/>
</dbReference>
<feature type="signal peptide" evidence="1">
    <location>
        <begin position="1"/>
        <end position="21"/>
    </location>
</feature>
<feature type="chain" id="PRO_5005298726" evidence="1">
    <location>
        <begin position="22"/>
        <end position="250"/>
    </location>
</feature>
<evidence type="ECO:0000313" key="3">
    <source>
        <dbReference type="Proteomes" id="UP000037600"/>
    </source>
</evidence>
<name>A0A0J8GTI6_9ALTE</name>
<dbReference type="OrthoDB" id="212300at2"/>
<dbReference type="Proteomes" id="UP000037600">
    <property type="component" value="Unassembled WGS sequence"/>
</dbReference>
<protein>
    <submittedName>
        <fullName evidence="2">Peptidase S1</fullName>
    </submittedName>
</protein>
<accession>A0A0J8GTI6</accession>